<organism evidence="3 4">
    <name type="scientific">Dyadobacter arcticus</name>
    <dbReference type="NCBI Taxonomy" id="1078754"/>
    <lineage>
        <taxon>Bacteria</taxon>
        <taxon>Pseudomonadati</taxon>
        <taxon>Bacteroidota</taxon>
        <taxon>Cytophagia</taxon>
        <taxon>Cytophagales</taxon>
        <taxon>Spirosomataceae</taxon>
        <taxon>Dyadobacter</taxon>
    </lineage>
</organism>
<dbReference type="InterPro" id="IPR050271">
    <property type="entry name" value="UDP-glycosyltransferase"/>
</dbReference>
<dbReference type="RefSeq" id="WP_167269766.1">
    <property type="nucleotide sequence ID" value="NZ_JAASQJ010000002.1"/>
</dbReference>
<dbReference type="Pfam" id="PF00201">
    <property type="entry name" value="UDPGT"/>
    <property type="match status" value="1"/>
</dbReference>
<dbReference type="CDD" id="cd03784">
    <property type="entry name" value="GT1_Gtf-like"/>
    <property type="match status" value="1"/>
</dbReference>
<keyword evidence="1" id="KW-0328">Glycosyltransferase</keyword>
<gene>
    <name evidence="3" type="ORF">FHS68_002157</name>
</gene>
<evidence type="ECO:0000256" key="1">
    <source>
        <dbReference type="ARBA" id="ARBA00022676"/>
    </source>
</evidence>
<evidence type="ECO:0000256" key="2">
    <source>
        <dbReference type="ARBA" id="ARBA00022679"/>
    </source>
</evidence>
<evidence type="ECO:0000313" key="3">
    <source>
        <dbReference type="EMBL" id="NIJ52987.1"/>
    </source>
</evidence>
<proteinExistence type="predicted"/>
<dbReference type="EMBL" id="JAASQJ010000002">
    <property type="protein sequence ID" value="NIJ52987.1"/>
    <property type="molecule type" value="Genomic_DNA"/>
</dbReference>
<reference evidence="3 4" key="1">
    <citation type="submission" date="2020-03" db="EMBL/GenBank/DDBJ databases">
        <title>Genomic Encyclopedia of Type Strains, Phase IV (KMG-IV): sequencing the most valuable type-strain genomes for metagenomic binning, comparative biology and taxonomic classification.</title>
        <authorList>
            <person name="Goeker M."/>
        </authorList>
    </citation>
    <scope>NUCLEOTIDE SEQUENCE [LARGE SCALE GENOMIC DNA]</scope>
    <source>
        <strain evidence="3 4">DSM 102865</strain>
    </source>
</reference>
<accession>A0ABX0UJK2</accession>
<evidence type="ECO:0000313" key="4">
    <source>
        <dbReference type="Proteomes" id="UP001179181"/>
    </source>
</evidence>
<sequence>MSKKTALFIPSPIRSHVLPSFYLAELLSEEYDIVYAVGNHILEELCIENGFKCFTIGGFKIGLGMEERYIREKYGKTSFTRLFMAYFSNELYSLRKDIYDRIVQDWKPDLVILDVFTSTEFFILNQYSGLKIAFFNPMPSIYNVDEDPTVLANAPIENKPKSSKISKTNLLSWFTGARKYIMRLAGNFQYDDLIKKSGIAGSDTLIRSKFTLLFKDIPEIILVPEEFEFRLGGAKHYQFYLGLCQREGRVDTELDALFSEAWPDILKRKDNGERIIYCSFGTFFEGADRSLLNFVKLLSIALKGFENTHLVCSVNKYVIGALKSEGFDSDRVSLFSRVPQPTVLQNATAFITHGGMGGIKESIFYQVPMLVFPLDFSYDQNDNALKVEYHQLGIRGVFQYERVDGIKKKLKEILENKTYRESLRKFKAVTDIRYSRENVRHLLKENFSI</sequence>
<name>A0ABX0UJK2_9BACT</name>
<keyword evidence="4" id="KW-1185">Reference proteome</keyword>
<dbReference type="Gene3D" id="3.40.50.2000">
    <property type="entry name" value="Glycogen Phosphorylase B"/>
    <property type="match status" value="2"/>
</dbReference>
<dbReference type="PANTHER" id="PTHR48043">
    <property type="entry name" value="EG:EG0003.4 PROTEIN-RELATED"/>
    <property type="match status" value="1"/>
</dbReference>
<keyword evidence="2" id="KW-0808">Transferase</keyword>
<dbReference type="PANTHER" id="PTHR48043:SF145">
    <property type="entry name" value="FI06409P-RELATED"/>
    <property type="match status" value="1"/>
</dbReference>
<comment type="caution">
    <text evidence="3">The sequence shown here is derived from an EMBL/GenBank/DDBJ whole genome shotgun (WGS) entry which is preliminary data.</text>
</comment>
<dbReference type="Proteomes" id="UP001179181">
    <property type="component" value="Unassembled WGS sequence"/>
</dbReference>
<dbReference type="InterPro" id="IPR002213">
    <property type="entry name" value="UDP_glucos_trans"/>
</dbReference>
<dbReference type="SUPFAM" id="SSF53756">
    <property type="entry name" value="UDP-Glycosyltransferase/glycogen phosphorylase"/>
    <property type="match status" value="1"/>
</dbReference>
<protein>
    <submittedName>
        <fullName evidence="3">UDP:flavonoid glycosyltransferase YjiC (YdhE family)</fullName>
    </submittedName>
</protein>